<dbReference type="RefSeq" id="XP_005715885.1">
    <property type="nucleotide sequence ID" value="XM_005715828.1"/>
</dbReference>
<dbReference type="InterPro" id="IPR040079">
    <property type="entry name" value="Glutathione_S-Trfase"/>
</dbReference>
<protein>
    <submittedName>
        <fullName evidence="3">Glutathione S-transferase</fullName>
    </submittedName>
</protein>
<dbReference type="Gene3D" id="3.40.30.10">
    <property type="entry name" value="Glutaredoxin"/>
    <property type="match status" value="1"/>
</dbReference>
<dbReference type="InterPro" id="IPR010987">
    <property type="entry name" value="Glutathione-S-Trfase_C-like"/>
</dbReference>
<evidence type="ECO:0000259" key="2">
    <source>
        <dbReference type="PROSITE" id="PS50405"/>
    </source>
</evidence>
<dbReference type="KEGG" id="ccp:CHC_T00008791001"/>
<dbReference type="Proteomes" id="UP000012073">
    <property type="component" value="Unassembled WGS sequence"/>
</dbReference>
<dbReference type="AlphaFoldDB" id="R7QF53"/>
<dbReference type="EMBL" id="HG001759">
    <property type="protein sequence ID" value="CDF36066.1"/>
    <property type="molecule type" value="Genomic_DNA"/>
</dbReference>
<dbReference type="OMA" id="PIQGCMY"/>
<proteinExistence type="predicted"/>
<reference evidence="4" key="1">
    <citation type="journal article" date="2013" name="Proc. Natl. Acad. Sci. U.S.A.">
        <title>Genome structure and metabolic features in the red seaweed Chondrus crispus shed light on evolution of the Archaeplastida.</title>
        <authorList>
            <person name="Collen J."/>
            <person name="Porcel B."/>
            <person name="Carre W."/>
            <person name="Ball S.G."/>
            <person name="Chaparro C."/>
            <person name="Tonon T."/>
            <person name="Barbeyron T."/>
            <person name="Michel G."/>
            <person name="Noel B."/>
            <person name="Valentin K."/>
            <person name="Elias M."/>
            <person name="Artiguenave F."/>
            <person name="Arun A."/>
            <person name="Aury J.M."/>
            <person name="Barbosa-Neto J.F."/>
            <person name="Bothwell J.H."/>
            <person name="Bouget F.Y."/>
            <person name="Brillet L."/>
            <person name="Cabello-Hurtado F."/>
            <person name="Capella-Gutierrez S."/>
            <person name="Charrier B."/>
            <person name="Cladiere L."/>
            <person name="Cock J.M."/>
            <person name="Coelho S.M."/>
            <person name="Colleoni C."/>
            <person name="Czjzek M."/>
            <person name="Da Silva C."/>
            <person name="Delage L."/>
            <person name="Denoeud F."/>
            <person name="Deschamps P."/>
            <person name="Dittami S.M."/>
            <person name="Gabaldon T."/>
            <person name="Gachon C.M."/>
            <person name="Groisillier A."/>
            <person name="Herve C."/>
            <person name="Jabbari K."/>
            <person name="Katinka M."/>
            <person name="Kloareg B."/>
            <person name="Kowalczyk N."/>
            <person name="Labadie K."/>
            <person name="Leblanc C."/>
            <person name="Lopez P.J."/>
            <person name="McLachlan D.H."/>
            <person name="Meslet-Cladiere L."/>
            <person name="Moustafa A."/>
            <person name="Nehr Z."/>
            <person name="Nyvall Collen P."/>
            <person name="Panaud O."/>
            <person name="Partensky F."/>
            <person name="Poulain J."/>
            <person name="Rensing S.A."/>
            <person name="Rousvoal S."/>
            <person name="Samson G."/>
            <person name="Symeonidi A."/>
            <person name="Weissenbach J."/>
            <person name="Zambounis A."/>
            <person name="Wincker P."/>
            <person name="Boyen C."/>
        </authorList>
    </citation>
    <scope>NUCLEOTIDE SEQUENCE [LARGE SCALE GENOMIC DNA]</scope>
    <source>
        <strain evidence="4">cv. Stackhouse</strain>
    </source>
</reference>
<dbReference type="InterPro" id="IPR050983">
    <property type="entry name" value="GST_Omega/HSP26"/>
</dbReference>
<keyword evidence="4" id="KW-1185">Reference proteome</keyword>
<dbReference type="PROSITE" id="PS50405">
    <property type="entry name" value="GST_CTER"/>
    <property type="match status" value="1"/>
</dbReference>
<organism evidence="3 4">
    <name type="scientific">Chondrus crispus</name>
    <name type="common">Carrageen Irish moss</name>
    <name type="synonym">Polymorpha crispa</name>
    <dbReference type="NCBI Taxonomy" id="2769"/>
    <lineage>
        <taxon>Eukaryota</taxon>
        <taxon>Rhodophyta</taxon>
        <taxon>Florideophyceae</taxon>
        <taxon>Rhodymeniophycidae</taxon>
        <taxon>Gigartinales</taxon>
        <taxon>Gigartinaceae</taxon>
        <taxon>Chondrus</taxon>
    </lineage>
</organism>
<dbReference type="CDD" id="cd00299">
    <property type="entry name" value="GST_C_family"/>
    <property type="match status" value="1"/>
</dbReference>
<dbReference type="STRING" id="2769.R7QF53"/>
<evidence type="ECO:0000313" key="4">
    <source>
        <dbReference type="Proteomes" id="UP000012073"/>
    </source>
</evidence>
<feature type="domain" description="GST C-terminal" evidence="2">
    <location>
        <begin position="159"/>
        <end position="282"/>
    </location>
</feature>
<dbReference type="GeneID" id="17323602"/>
<accession>R7QF53</accession>
<keyword evidence="3" id="KW-0808">Transferase</keyword>
<dbReference type="PROSITE" id="PS50404">
    <property type="entry name" value="GST_NTER"/>
    <property type="match status" value="1"/>
</dbReference>
<dbReference type="PANTHER" id="PTHR43968">
    <property type="match status" value="1"/>
</dbReference>
<dbReference type="PANTHER" id="PTHR43968:SF6">
    <property type="entry name" value="GLUTATHIONE S-TRANSFERASE OMEGA"/>
    <property type="match status" value="1"/>
</dbReference>
<dbReference type="OrthoDB" id="422574at2759"/>
<dbReference type="Gene3D" id="1.20.1050.10">
    <property type="match status" value="1"/>
</dbReference>
<dbReference type="InterPro" id="IPR036249">
    <property type="entry name" value="Thioredoxin-like_sf"/>
</dbReference>
<dbReference type="InterPro" id="IPR036282">
    <property type="entry name" value="Glutathione-S-Trfase_C_sf"/>
</dbReference>
<dbReference type="SFLD" id="SFLDS00019">
    <property type="entry name" value="Glutathione_Transferase_(cytos"/>
    <property type="match status" value="1"/>
</dbReference>
<dbReference type="Pfam" id="PF13410">
    <property type="entry name" value="GST_C_2"/>
    <property type="match status" value="1"/>
</dbReference>
<dbReference type="GO" id="GO:0016740">
    <property type="term" value="F:transferase activity"/>
    <property type="evidence" value="ECO:0007669"/>
    <property type="project" value="UniProtKB-KW"/>
</dbReference>
<evidence type="ECO:0000259" key="1">
    <source>
        <dbReference type="PROSITE" id="PS50404"/>
    </source>
</evidence>
<dbReference type="Pfam" id="PF13417">
    <property type="entry name" value="GST_N_3"/>
    <property type="match status" value="1"/>
</dbReference>
<dbReference type="CDD" id="cd00570">
    <property type="entry name" value="GST_N_family"/>
    <property type="match status" value="1"/>
</dbReference>
<feature type="domain" description="GST N-terminal" evidence="1">
    <location>
        <begin position="65"/>
        <end position="152"/>
    </location>
</feature>
<gene>
    <name evidence="3" type="ORF">CHC_T00008791001</name>
</gene>
<dbReference type="SUPFAM" id="SSF47616">
    <property type="entry name" value="GST C-terminal domain-like"/>
    <property type="match status" value="1"/>
</dbReference>
<dbReference type="SUPFAM" id="SSF52833">
    <property type="entry name" value="Thioredoxin-like"/>
    <property type="match status" value="1"/>
</dbReference>
<evidence type="ECO:0000313" key="3">
    <source>
        <dbReference type="EMBL" id="CDF36066.1"/>
    </source>
</evidence>
<dbReference type="InterPro" id="IPR004045">
    <property type="entry name" value="Glutathione_S-Trfase_N"/>
</dbReference>
<dbReference type="PhylomeDB" id="R7QF53"/>
<dbReference type="GO" id="GO:0005737">
    <property type="term" value="C:cytoplasm"/>
    <property type="evidence" value="ECO:0007669"/>
    <property type="project" value="TreeGrafter"/>
</dbReference>
<name>R7QF53_CHOCR</name>
<dbReference type="Gramene" id="CDF36066">
    <property type="protein sequence ID" value="CDF36066"/>
    <property type="gene ID" value="CHC_T00008791001"/>
</dbReference>
<sequence>MGLIQRDLRALWMVTSTSRSTEFPTHHPRQAMSAFVAPFLASKLRAGRDLAIIRTKMSAEAAARPKVTLYTMPISCYGARVRYLIRRKKLTEDQVQISLPKDLGGIKSEDYLKMNPLGKMPAAYIEEPKGPLFLYESSVICEYLAEVFSDQDPCFIPKTPEARAKARLIANLLDVYVGPHHMYMYKKTDADRAEGVKKMDQGFDAIEHTLSLDGPYAVGDQLSIADCCLWGNWPFYDFMLPTFFARHPTDGRPKLAAWYKHMQTESSAAREVYADVFNALYSWWDRGRWNDLGMTAVTPRPEISF</sequence>
<dbReference type="SFLD" id="SFLDG00358">
    <property type="entry name" value="Main_(cytGST)"/>
    <property type="match status" value="1"/>
</dbReference>